<accession>A0A5S6QC61</accession>
<feature type="compositionally biased region" description="Basic residues" evidence="1">
    <location>
        <begin position="1"/>
        <end position="11"/>
    </location>
</feature>
<keyword evidence="2" id="KW-1185">Reference proteome</keyword>
<name>A0A5S6QC61_TRIMR</name>
<feature type="compositionally biased region" description="Basic and acidic residues" evidence="1">
    <location>
        <begin position="56"/>
        <end position="93"/>
    </location>
</feature>
<evidence type="ECO:0000313" key="3">
    <source>
        <dbReference type="WBParaSite" id="TMUE_1000004926.1"/>
    </source>
</evidence>
<protein>
    <submittedName>
        <fullName evidence="3">Uncharacterized protein</fullName>
    </submittedName>
</protein>
<organism evidence="2 3">
    <name type="scientific">Trichuris muris</name>
    <name type="common">Mouse whipworm</name>
    <dbReference type="NCBI Taxonomy" id="70415"/>
    <lineage>
        <taxon>Eukaryota</taxon>
        <taxon>Metazoa</taxon>
        <taxon>Ecdysozoa</taxon>
        <taxon>Nematoda</taxon>
        <taxon>Enoplea</taxon>
        <taxon>Dorylaimia</taxon>
        <taxon>Trichinellida</taxon>
        <taxon>Trichuridae</taxon>
        <taxon>Trichuris</taxon>
    </lineage>
</organism>
<reference evidence="3" key="1">
    <citation type="submission" date="2019-12" db="UniProtKB">
        <authorList>
            <consortium name="WormBaseParasite"/>
        </authorList>
    </citation>
    <scope>IDENTIFICATION</scope>
</reference>
<dbReference type="Proteomes" id="UP000046395">
    <property type="component" value="Unassembled WGS sequence"/>
</dbReference>
<evidence type="ECO:0000256" key="1">
    <source>
        <dbReference type="SAM" id="MobiDB-lite"/>
    </source>
</evidence>
<feature type="region of interest" description="Disordered" evidence="1">
    <location>
        <begin position="1"/>
        <end position="93"/>
    </location>
</feature>
<evidence type="ECO:0000313" key="2">
    <source>
        <dbReference type="Proteomes" id="UP000046395"/>
    </source>
</evidence>
<sequence length="93" mass="10444">MTVNQRAKRRPAASAGQRRPVHRYAPPTMLPPPRCSSCNGTGSRPSAEGFNANGARFHERPMENDKQRREANGIRNDGDNKERVRSPNEPSYK</sequence>
<dbReference type="WBParaSite" id="TMUE_1000004926.1">
    <property type="protein sequence ID" value="TMUE_1000004926.1"/>
    <property type="gene ID" value="WBGene00299153"/>
</dbReference>
<dbReference type="AlphaFoldDB" id="A0A5S6QC61"/>
<proteinExistence type="predicted"/>